<reference evidence="1" key="1">
    <citation type="submission" date="2023-08" db="EMBL/GenBank/DDBJ databases">
        <title>A de novo genome assembly of Solanum verrucosum Schlechtendal, a Mexican diploid species geographically isolated from the other diploid A-genome species in potato relatives.</title>
        <authorList>
            <person name="Hosaka K."/>
        </authorList>
    </citation>
    <scope>NUCLEOTIDE SEQUENCE</scope>
    <source>
        <tissue evidence="1">Young leaves</tissue>
    </source>
</reference>
<evidence type="ECO:0000313" key="1">
    <source>
        <dbReference type="EMBL" id="WMV54399.1"/>
    </source>
</evidence>
<feature type="non-terminal residue" evidence="1">
    <location>
        <position position="1"/>
    </location>
</feature>
<name>A0AAF0UZ50_SOLVR</name>
<proteinExistence type="predicted"/>
<accession>A0AAF0UZ50</accession>
<keyword evidence="2" id="KW-1185">Reference proteome</keyword>
<sequence length="53" mass="5969">NRTPVTSSNTFGNVDNDHQIWIVPEEDGFDPHKIVIEGIASWICSKFELARPS</sequence>
<dbReference type="AlphaFoldDB" id="A0AAF0UZ50"/>
<dbReference type="Proteomes" id="UP001234989">
    <property type="component" value="Chromosome 11"/>
</dbReference>
<dbReference type="EMBL" id="CP133622">
    <property type="protein sequence ID" value="WMV54399.1"/>
    <property type="molecule type" value="Genomic_DNA"/>
</dbReference>
<protein>
    <submittedName>
        <fullName evidence="1">Uncharacterized protein</fullName>
    </submittedName>
</protein>
<organism evidence="1 2">
    <name type="scientific">Solanum verrucosum</name>
    <dbReference type="NCBI Taxonomy" id="315347"/>
    <lineage>
        <taxon>Eukaryota</taxon>
        <taxon>Viridiplantae</taxon>
        <taxon>Streptophyta</taxon>
        <taxon>Embryophyta</taxon>
        <taxon>Tracheophyta</taxon>
        <taxon>Spermatophyta</taxon>
        <taxon>Magnoliopsida</taxon>
        <taxon>eudicotyledons</taxon>
        <taxon>Gunneridae</taxon>
        <taxon>Pentapetalae</taxon>
        <taxon>asterids</taxon>
        <taxon>lamiids</taxon>
        <taxon>Solanales</taxon>
        <taxon>Solanaceae</taxon>
        <taxon>Solanoideae</taxon>
        <taxon>Solaneae</taxon>
        <taxon>Solanum</taxon>
    </lineage>
</organism>
<evidence type="ECO:0000313" key="2">
    <source>
        <dbReference type="Proteomes" id="UP001234989"/>
    </source>
</evidence>
<gene>
    <name evidence="1" type="ORF">MTR67_047784</name>
</gene>